<keyword evidence="2" id="KW-1185">Reference proteome</keyword>
<organism evidence="1 2">
    <name type="scientific">Puccinia striiformis f. sp. tritici</name>
    <dbReference type="NCBI Taxonomy" id="168172"/>
    <lineage>
        <taxon>Eukaryota</taxon>
        <taxon>Fungi</taxon>
        <taxon>Dikarya</taxon>
        <taxon>Basidiomycota</taxon>
        <taxon>Pucciniomycotina</taxon>
        <taxon>Pucciniomycetes</taxon>
        <taxon>Pucciniales</taxon>
        <taxon>Pucciniaceae</taxon>
        <taxon>Puccinia</taxon>
    </lineage>
</organism>
<comment type="caution">
    <text evidence="1">The sequence shown here is derived from an EMBL/GenBank/DDBJ whole genome shotgun (WGS) entry which is preliminary data.</text>
</comment>
<reference evidence="2" key="2">
    <citation type="journal article" date="2018" name="Mol. Plant Microbe Interact.">
        <title>Genome sequence resources for the wheat stripe rust pathogen (Puccinia striiformis f. sp. tritici) and the barley stripe rust pathogen (Puccinia striiformis f. sp. hordei).</title>
        <authorList>
            <person name="Xia C."/>
            <person name="Wang M."/>
            <person name="Yin C."/>
            <person name="Cornejo O.E."/>
            <person name="Hulbert S.H."/>
            <person name="Chen X."/>
        </authorList>
    </citation>
    <scope>NUCLEOTIDE SEQUENCE [LARGE SCALE GENOMIC DNA]</scope>
    <source>
        <strain evidence="2">93-210</strain>
    </source>
</reference>
<reference evidence="1 2" key="3">
    <citation type="journal article" date="2022" name="Microbiol. Spectr.">
        <title>Folding features and dynamics of 3D genome architecture in plant fungal pathogens.</title>
        <authorList>
            <person name="Xia C."/>
        </authorList>
    </citation>
    <scope>NUCLEOTIDE SEQUENCE [LARGE SCALE GENOMIC DNA]</scope>
    <source>
        <strain evidence="1 2">93-210</strain>
    </source>
</reference>
<reference evidence="2" key="1">
    <citation type="journal article" date="2018" name="BMC Genomics">
        <title>Genomic insights into host adaptation between the wheat stripe rust pathogen (Puccinia striiformis f. sp. tritici) and the barley stripe rust pathogen (Puccinia striiformis f. sp. hordei).</title>
        <authorList>
            <person name="Xia C."/>
            <person name="Wang M."/>
            <person name="Yin C."/>
            <person name="Cornejo O.E."/>
            <person name="Hulbert S.H."/>
            <person name="Chen X."/>
        </authorList>
    </citation>
    <scope>NUCLEOTIDE SEQUENCE [LARGE SCALE GENOMIC DNA]</scope>
    <source>
        <strain evidence="2">93-210</strain>
    </source>
</reference>
<protein>
    <submittedName>
        <fullName evidence="1">Uncharacterized protein</fullName>
    </submittedName>
</protein>
<evidence type="ECO:0000313" key="2">
    <source>
        <dbReference type="Proteomes" id="UP001060170"/>
    </source>
</evidence>
<sequence length="4238" mass="484361">MQINLGSLTGSTPLSALLHLLLLHTQHSNSPGVKGSKTHTDTPWESISNQKPAPAPPNCTRSSPKHPVYSIIRTGFPAGPRVRFRPEPSPRPTLTPLDYSPEVDHPPTIDHPPENEYYPSSRLAIGDRSIGLTPPSILIPTHRKCNLEPTTSLPSPFLKKITLEKELPIITDSESEEEKEPTYRSSSPVLEKIVRKKTLSILSDSEDEIDEDQAIPTLNPSTLTPKSEPNKRDEPMKFPKPWKGTIKPPKSLGIIRKPRSSNVSQTSNETESETESESEDEIQEAEIIKILIKKHVKIHASYLKAIVDEDMKRILDQAQQSQLILQKLIPNKEIESYVSGWNPWIEKKKVFPAPPKNKKRPKSNKRHQPRQSGSNRPDQSHSNNRSQARSNNSRNQARSDARVNQDRSNNNQRQGHSNNRSSNKRPREESEDLEDASKALSSLSTINHNLTTLEANHDVNTSKLLRVVEKCYVKSTKTLSEISDQLSDPLPVQMGPLEKSLVYHLKKEIDKKPTPDNSADIMEKLEQSEASILSNVKQDLITEVRVYVQKEVETLTTTVTTSFEGIMSQLRNMEQNSNDKFNDLQLVETENKNSPSRDLPPHQTQNVKEDDDRGPRLTEKEVGKLLPPLSEWVSFSGEGEYDYIEFIQYCDLILETYWAKEDIVVVRLPRLFRGVAKVWWKTKSAAMGKASWQTWKDLMKAQFNTSTWRSKMKEAFRKEKLDPSVHVISTWCVAQHRRLECISPGLSLKEINEEILERCPGTLANSVNCRLPDLNVDLTVLINTMEDIVTKVNRDRKPFKENPYKRSGAPENPLPDNKKETPPPRRTPASGECFNCGEKGHRRQDCPKPQKKIMEVDGELQPEDQTESDSEPSSDLELMPTTPDENYRYEVIHADIGDDICINSIQGESSLPQQWDPNMKVGHVSDAKLLVTKPEKGRSYTLGKTSYTSVIFEGQMIKTLLDIGAFCSCTSSSFLEECYPEWQSHLLPVPRAKFSSCNSAMKALGIVSMPLIFPHSRGSLRLIIELVVMEDALCDYLILGNDAFCMYGIDIFQSRDRFYTIGGDWKRKFQIFHIKTTTTEEVTANNVELLHEITSFESEYLSQASLSHLLTDQQKKDILQVCFESKEAFCTTEEPIGNITGHDMKLELTVSSPYPPILRRPPYPSSPKSREALTTHIQELLDLKVIRKVGHNEQVDITTPVIIAWHNDKSRMVGDFRCLNNYTKADYYPIPRIDHSLHNFSKAKYITAMDVLKGFHQIPIHLESRKFMRIICHLGIYEYLRMPFGIKNAPSHFQRMMDSVFGSFIRQGWMMVYIDDILIYSDDWDTHVQKIKTVLSTATATGLKMSIKKCNFGYGELKALGHIVSGLSLAIDQNKVAAVLLKPMPQTITEMQSFLGFCSYYRQYIENFALKTKSLYELCTKDTIYEMTHDRVVRFEELRIAMTSAPVLAQPDYDKPFILYIDACLDGLGAALHQEFLIDDKRIEKPILFISRQIRDAEKRYGASQMECLALVWSLEKLHYYLEGSKFVVITDCTAVRTLMHMKTPNRHMLRWQIAIQQYRGSMTIVHKSGSKHQNADGLSRWALPNTPDNPAYVSEDEDIFPILGIHACDLDSSFYEVVKQSYSSNCELNTLINILTTNNNNPELIASLPKELAQHYQLGKFSLLDGLLYFRHTHSSVIVLNDKKHILSILSECHDGITSAHLSEERTLEKVQQTAWWIDWKKQVHQYCSTCDICQKTNKQTGKRYGLLQKISEPKNRWEVINMDFVTGLPPGGSYSYNSVLVVVDRYSKRARFLPNHKDDTAMEVALLFWNRIMAEVGIPKIIISDRDPKFTSEFWRNLHDMLGTKLAFSTAYHPQTDGLAERMIQTLEDMLRRFCTFGLEFKNQDGYTHDWVSLLPALEIAYNSSKHSSSQEAPYVLERGWIPRMPRNTLNDHLPHVHPTASDFKKMLDLTNQHAEKCVQESVEYNKTRWDKTHREPEFKIGDKVLLSTVNFNNLGGNKKLKPAFVGPFVIKALHGKNAVEVILSELLSRKHPVFPVSLVKPYQGRPTEEDTIPEEQNLPPIPLLEPLKGDVLKVHKILKDKKSRINGKDHNPHRIPCWPKSKVPSRTITSANPHSARLLTRGRPPTYHRSPTRERVLPLISTGDWRSIYRTHPPIVSIFFPEIFTTDPRYKTHPISSFSLLNLSNNDSTIDRQDINPPPLILIPTHRKCNLEPTTSLPSPFLKKITLEKELPIITDSESEEEKEPTYRSSSPVLEKIVRKKTLSILSDSEDEIDKDQAIPTLNPSTLTPKSEPNKRDEPMKFPKPWKGTIKPPKSLGIIRKPRSSNVSQTSNETESETESESEDEIQEAEIIKILIKKHVKIHASYLKAIVDEDMKRILDQAQQSQLILQKLIPNKEIESYVSGWNPWIEKKKVFPAPPKNKKRPKSNKRHQPRQSGSNRPDQSHSNNRSQARSNNSRNQARSDARVNQDRSNNNQRQGHSNNRSSNKRPREESEDLEDASKALSSLSTINHNLTTLEANHDVNTSKLLRVVEKCYVKSAKTLSEISDQLSDPLPVQMGPLEKSLVYHLKKEIDKKPTPDNSADIMEKLEQSEASILSNVKQDLITEVRVYVQKEVETLTTTVTTSFEGIMSQLRNMEQNSNDKFNDLQRDIVEIKKEIISVDNRVAKAETNRLTSPLTHSSPTPFKTVVETENKNSPSRDLPPHQTQNVKEDDDRGPRLTEKEVGKLLPPLSEWVSFSGEGEYDYIEFIQYCDLILETYWAKEDIVVVRLPRLFRGVAKVWWKTKSAAMGKASWQTWKDLMKAQFNTSTWRSKMKEAFRKEKLDPSVHVISTWCVAQHRRLECISPGLSLKEINEEILERCPGTLANSVNCRLPDLNVDLTVLINTMEDIVTKVNRDRKPFKENPYKRSGAPENPLPDNKKETPPPRRTPASGECFNCGEKGHRRQDCPKPQKKIMEVDGELQPEDQTESDSEPSSDLELMPTTPDENYRYEVIHADIGDDICINSIQGESSLPQQWDPNMKVGHVSDAKLLVTKPEKGRSYTLGKTSYTSVIFEGQMIKTLLDIGAFCSCTSSSFLEECYPEWQSHLLPVPRAKFSSCNSAMKALGIVSMPLIFPHSRGSLRLIIELVVMEDALCDYLILGNDAFCMYGIDIFQSRDRFYTIGGDWKRKFQIFHIKTTTTEEVTANNVELLHEITSFESEYLSQASLSHLLTDQQKKDILQVCFESKEAFCTTEEPIGNITGHDMKLELTVSSPYPPILRRPPYPSSPKSREALTTHIQELLDLKVIRKVGHNEQVDITTPVIIAWHNDKSRMVGDFRCLNNYTKADYYPIPRIDHSLHNFSKAKYITAMDVLKGFHQIPIHLESRKFMRIICHLGIYEYLRMPFGIKNAPSHFQRMMDSVFGSFIRQGWMMVYIDDILIYSDDWDTHVQKIKTVLSTATATGLKMSIKKCNFGYGELKALGHIVSGLSLAIDQNKVAAVLLKPMPQTITEMQSFLGFCSYYRQYIENFALKTKSLYELCTKDTIYEMTHDRVVRFEELRIAMTSAPVLAQPDYDKPFILYIDACLDGLGAALHQEFLIDDKRIEKPILFISRQIRDAEKRYGASQMECLALVWSLEKLHYYLEGSKFVVITDCTAVRTLMHMKTPNRHMLRWQIAIQQYRGSMTIVHKSGSKHQNADGLSRWALPNTPDNPAYVSEDEDIFPILGIHACDLDSSFYEVVKQSYSSNCELNTLINILTTNNNNPELIASLPKELAQHYQLGKFSLLDGLLYFRHTHSSVIVLNDKKHILSILSECHDGITSAHLSEERTLEKVQQTAWWIDWKKQVHQYCSTCDICQKTNKQTGKRYGLLQKISEPKNRWEVINMDFVTGLPPGGSYSYNSVLVVVDRYSKRARFLPNHKDDTAMEVALLFWNRIMAEVGIPKIIISDRDPKFTSEFWMNLHDMLGTKLAFSTAYHPQTDGLAERMIQTLEDMLRRFCTFGLEFKNQDGYTHDWVSLLPALEIAYNSSKHSSSQEAPYVLERGWIPRMPRNTLNDHLPHVHPTASDFKKMLDLTNQHAEKCVQESVEYNKTRWDKTHREPEFKIGDKVLLSTVNFNNLGGNKKLKPAFVGPFVIKALHGKNAVEVILSELLSRKHPVFPVSLVKPYQGRPTEEDTIPEEQNLPPIPLLEPLKGDVLKVHKILKDKKSRINGKDVRLYLIRYKNASADRDEWLPESNIPEGAIHLRNYRAAKRH</sequence>
<dbReference type="Proteomes" id="UP001060170">
    <property type="component" value="Chromosome 4"/>
</dbReference>
<evidence type="ECO:0000313" key="1">
    <source>
        <dbReference type="EMBL" id="KAI7956718.1"/>
    </source>
</evidence>
<accession>A0ACC0EM37</accession>
<gene>
    <name evidence="1" type="ORF">MJO28_003813</name>
</gene>
<name>A0ACC0EM37_9BASI</name>
<proteinExistence type="predicted"/>
<dbReference type="EMBL" id="CM045868">
    <property type="protein sequence ID" value="KAI7956718.1"/>
    <property type="molecule type" value="Genomic_DNA"/>
</dbReference>